<proteinExistence type="inferred from homology"/>
<evidence type="ECO:0000256" key="8">
    <source>
        <dbReference type="ARBA" id="ARBA00022741"/>
    </source>
</evidence>
<feature type="domain" description="Aspartate/glutamate/uridylate kinase" evidence="14">
    <location>
        <begin position="11"/>
        <end position="213"/>
    </location>
</feature>
<dbReference type="InterPro" id="IPR036393">
    <property type="entry name" value="AceGlu_kinase-like_sf"/>
</dbReference>
<dbReference type="InterPro" id="IPR011818">
    <property type="entry name" value="Uridylate_kinase_arch/spir"/>
</dbReference>
<protein>
    <recommendedName>
        <fullName evidence="5">Uridylate kinase</fullName>
        <ecNumber evidence="4">2.7.4.22</ecNumber>
    </recommendedName>
    <alternativeName>
        <fullName evidence="12">Uridine monophosphate kinase</fullName>
    </alternativeName>
</protein>
<comment type="pathway">
    <text evidence="2">Pyrimidine metabolism; CTP biosynthesis via de novo pathway; UDP from UMP (UMPK route): step 1/1.</text>
</comment>
<evidence type="ECO:0000313" key="16">
    <source>
        <dbReference type="Proteomes" id="UP000230251"/>
    </source>
</evidence>
<dbReference type="PANTHER" id="PTHR42833">
    <property type="entry name" value="URIDYLATE KINASE"/>
    <property type="match status" value="1"/>
</dbReference>
<comment type="subcellular location">
    <subcellularLocation>
        <location evidence="1">Cytoplasm</location>
    </subcellularLocation>
</comment>
<comment type="catalytic activity">
    <reaction evidence="13">
        <text>UMP + ATP = UDP + ADP</text>
        <dbReference type="Rhea" id="RHEA:24400"/>
        <dbReference type="ChEBI" id="CHEBI:30616"/>
        <dbReference type="ChEBI" id="CHEBI:57865"/>
        <dbReference type="ChEBI" id="CHEBI:58223"/>
        <dbReference type="ChEBI" id="CHEBI:456216"/>
        <dbReference type="EC" id="2.7.4.22"/>
    </reaction>
</comment>
<comment type="caution">
    <text evidence="15">The sequence shown here is derived from an EMBL/GenBank/DDBJ whole genome shotgun (WGS) entry which is preliminary data.</text>
</comment>
<accession>A0A2M8ENX1</accession>
<evidence type="ECO:0000256" key="7">
    <source>
        <dbReference type="ARBA" id="ARBA00022679"/>
    </source>
</evidence>
<dbReference type="EMBL" id="PFSI01000039">
    <property type="protein sequence ID" value="PJC24443.1"/>
    <property type="molecule type" value="Genomic_DNA"/>
</dbReference>
<evidence type="ECO:0000256" key="6">
    <source>
        <dbReference type="ARBA" id="ARBA00022490"/>
    </source>
</evidence>
<evidence type="ECO:0000313" key="15">
    <source>
        <dbReference type="EMBL" id="PJC24443.1"/>
    </source>
</evidence>
<dbReference type="InterPro" id="IPR001048">
    <property type="entry name" value="Asp/Glu/Uridylate_kinase"/>
</dbReference>
<evidence type="ECO:0000256" key="1">
    <source>
        <dbReference type="ARBA" id="ARBA00004496"/>
    </source>
</evidence>
<organism evidence="15 16">
    <name type="scientific">Candidatus Uhrbacteria bacterium CG_4_9_14_0_2_um_filter_41_50</name>
    <dbReference type="NCBI Taxonomy" id="1975031"/>
    <lineage>
        <taxon>Bacteria</taxon>
        <taxon>Candidatus Uhriibacteriota</taxon>
    </lineage>
</organism>
<dbReference type="GO" id="GO:0033862">
    <property type="term" value="F:UMP kinase activity"/>
    <property type="evidence" value="ECO:0007669"/>
    <property type="project" value="UniProtKB-EC"/>
</dbReference>
<comment type="similarity">
    <text evidence="3">Belongs to the UMP kinase family.</text>
</comment>
<evidence type="ECO:0000256" key="13">
    <source>
        <dbReference type="ARBA" id="ARBA00047767"/>
    </source>
</evidence>
<keyword evidence="10" id="KW-0067">ATP-binding</keyword>
<sequence>MSKIVLQKNKPIILSIGGSLIVPSGSPDVMFLKALKKFVDAQIKIGNKIVIVSGGGKTARHYIDAASGVQKVVDEDLDWLGIHATRLNGHLLRTIFRKVAHPAVIKDPTKTPRKWKSSVLIAAGWKPGWSTDYVACRIAKRLGVDMVINASNIDYVYDKDPKKFKDAVPVEEMRWKAFQDIVGYTWHPGTSAPFDVVASGFCHRNKMKVAIVNGDDFKNISALVAGRGFRGTILE</sequence>
<dbReference type="PANTHER" id="PTHR42833:SF4">
    <property type="entry name" value="URIDYLATE KINASE PUMPKIN, CHLOROPLASTIC"/>
    <property type="match status" value="1"/>
</dbReference>
<gene>
    <name evidence="15" type="ORF">CO057_02790</name>
</gene>
<evidence type="ECO:0000256" key="11">
    <source>
        <dbReference type="ARBA" id="ARBA00022975"/>
    </source>
</evidence>
<evidence type="ECO:0000256" key="10">
    <source>
        <dbReference type="ARBA" id="ARBA00022840"/>
    </source>
</evidence>
<dbReference type="Gene3D" id="3.40.1160.10">
    <property type="entry name" value="Acetylglutamate kinase-like"/>
    <property type="match status" value="1"/>
</dbReference>
<evidence type="ECO:0000256" key="9">
    <source>
        <dbReference type="ARBA" id="ARBA00022777"/>
    </source>
</evidence>
<evidence type="ECO:0000259" key="14">
    <source>
        <dbReference type="Pfam" id="PF00696"/>
    </source>
</evidence>
<evidence type="ECO:0000256" key="3">
    <source>
        <dbReference type="ARBA" id="ARBA00007614"/>
    </source>
</evidence>
<dbReference type="GO" id="GO:0044210">
    <property type="term" value="P:'de novo' CTP biosynthetic process"/>
    <property type="evidence" value="ECO:0007669"/>
    <property type="project" value="UniProtKB-UniPathway"/>
</dbReference>
<dbReference type="Proteomes" id="UP000230251">
    <property type="component" value="Unassembled WGS sequence"/>
</dbReference>
<dbReference type="GO" id="GO:0005737">
    <property type="term" value="C:cytoplasm"/>
    <property type="evidence" value="ECO:0007669"/>
    <property type="project" value="UniProtKB-SubCell"/>
</dbReference>
<name>A0A2M8ENX1_9BACT</name>
<dbReference type="UniPathway" id="UPA00159">
    <property type="reaction ID" value="UER00275"/>
</dbReference>
<dbReference type="PIRSF" id="PIRSF005650">
    <property type="entry name" value="Uridylate_kin"/>
    <property type="match status" value="1"/>
</dbReference>
<dbReference type="GO" id="GO:0005524">
    <property type="term" value="F:ATP binding"/>
    <property type="evidence" value="ECO:0007669"/>
    <property type="project" value="UniProtKB-KW"/>
</dbReference>
<dbReference type="EC" id="2.7.4.22" evidence="4"/>
<dbReference type="GO" id="GO:0006225">
    <property type="term" value="P:UDP biosynthetic process"/>
    <property type="evidence" value="ECO:0007669"/>
    <property type="project" value="TreeGrafter"/>
</dbReference>
<keyword evidence="7" id="KW-0808">Transferase</keyword>
<dbReference type="AlphaFoldDB" id="A0A2M8ENX1"/>
<dbReference type="Pfam" id="PF00696">
    <property type="entry name" value="AA_kinase"/>
    <property type="match status" value="1"/>
</dbReference>
<evidence type="ECO:0000256" key="2">
    <source>
        <dbReference type="ARBA" id="ARBA00004791"/>
    </source>
</evidence>
<keyword evidence="6" id="KW-0963">Cytoplasm</keyword>
<dbReference type="InterPro" id="IPR011817">
    <property type="entry name" value="Uridylate_kinase"/>
</dbReference>
<evidence type="ECO:0000256" key="5">
    <source>
        <dbReference type="ARBA" id="ARBA00016403"/>
    </source>
</evidence>
<keyword evidence="8" id="KW-0547">Nucleotide-binding</keyword>
<dbReference type="SUPFAM" id="SSF53633">
    <property type="entry name" value="Carbamate kinase-like"/>
    <property type="match status" value="1"/>
</dbReference>
<reference evidence="16" key="1">
    <citation type="submission" date="2017-09" db="EMBL/GenBank/DDBJ databases">
        <title>Depth-based differentiation of microbial function through sediment-hosted aquifers and enrichment of novel symbionts in the deep terrestrial subsurface.</title>
        <authorList>
            <person name="Probst A.J."/>
            <person name="Ladd B."/>
            <person name="Jarett J.K."/>
            <person name="Geller-Mcgrath D.E."/>
            <person name="Sieber C.M.K."/>
            <person name="Emerson J.B."/>
            <person name="Anantharaman K."/>
            <person name="Thomas B.C."/>
            <person name="Malmstrom R."/>
            <person name="Stieglmeier M."/>
            <person name="Klingl A."/>
            <person name="Woyke T."/>
            <person name="Ryan C.M."/>
            <person name="Banfield J.F."/>
        </authorList>
    </citation>
    <scope>NUCLEOTIDE SEQUENCE [LARGE SCALE GENOMIC DNA]</scope>
</reference>
<keyword evidence="11" id="KW-0665">Pyrimidine biosynthesis</keyword>
<evidence type="ECO:0000256" key="12">
    <source>
        <dbReference type="ARBA" id="ARBA00032092"/>
    </source>
</evidence>
<dbReference type="NCBIfam" id="TIGR02076">
    <property type="entry name" value="pyrH_arch"/>
    <property type="match status" value="1"/>
</dbReference>
<evidence type="ECO:0000256" key="4">
    <source>
        <dbReference type="ARBA" id="ARBA00012899"/>
    </source>
</evidence>
<keyword evidence="9 15" id="KW-0418">Kinase</keyword>